<accession>A0ABT5IYD9</accession>
<keyword evidence="3" id="KW-1185">Reference proteome</keyword>
<evidence type="ECO:0000256" key="1">
    <source>
        <dbReference type="SAM" id="MobiDB-lite"/>
    </source>
</evidence>
<dbReference type="Proteomes" id="UP001219956">
    <property type="component" value="Unassembled WGS sequence"/>
</dbReference>
<evidence type="ECO:0000313" key="3">
    <source>
        <dbReference type="Proteomes" id="UP001219956"/>
    </source>
</evidence>
<proteinExistence type="predicted"/>
<dbReference type="RefSeq" id="WP_272751908.1">
    <property type="nucleotide sequence ID" value="NZ_JAQQLF010000011.1"/>
</dbReference>
<reference evidence="2 3" key="1">
    <citation type="submission" date="2023-01" db="EMBL/GenBank/DDBJ databases">
        <title>Novel species of the genus Vogesella isolated from rivers.</title>
        <authorList>
            <person name="Lu H."/>
        </authorList>
    </citation>
    <scope>NUCLEOTIDE SEQUENCE [LARGE SCALE GENOMIC DNA]</scope>
    <source>
        <strain evidence="2 3">DC21W</strain>
    </source>
</reference>
<evidence type="ECO:0000313" key="2">
    <source>
        <dbReference type="EMBL" id="MDC7717593.1"/>
    </source>
</evidence>
<sequence>MNDKHHNADKLKHYNDMAREQHEEGNSIDELEAVERMRMIREKNKERHDCDVDFDN</sequence>
<protein>
    <submittedName>
        <fullName evidence="2">Uncharacterized protein</fullName>
    </submittedName>
</protein>
<dbReference type="EMBL" id="JAQQLF010000011">
    <property type="protein sequence ID" value="MDC7717593.1"/>
    <property type="molecule type" value="Genomic_DNA"/>
</dbReference>
<organism evidence="2 3">
    <name type="scientific">Vogesella aquatica</name>
    <dbReference type="NCBI Taxonomy" id="2984206"/>
    <lineage>
        <taxon>Bacteria</taxon>
        <taxon>Pseudomonadati</taxon>
        <taxon>Pseudomonadota</taxon>
        <taxon>Betaproteobacteria</taxon>
        <taxon>Neisseriales</taxon>
        <taxon>Chromobacteriaceae</taxon>
        <taxon>Vogesella</taxon>
    </lineage>
</organism>
<comment type="caution">
    <text evidence="2">The sequence shown here is derived from an EMBL/GenBank/DDBJ whole genome shotgun (WGS) entry which is preliminary data.</text>
</comment>
<name>A0ABT5IYD9_9NEIS</name>
<gene>
    <name evidence="2" type="ORF">PQU95_10260</name>
</gene>
<feature type="compositionally biased region" description="Basic and acidic residues" evidence="1">
    <location>
        <begin position="1"/>
        <end position="25"/>
    </location>
</feature>
<feature type="region of interest" description="Disordered" evidence="1">
    <location>
        <begin position="1"/>
        <end position="31"/>
    </location>
</feature>